<dbReference type="InterPro" id="IPR020805">
    <property type="entry name" value="Cell_div_FtsZ_CS"/>
</dbReference>
<dbReference type="Gene3D" id="3.40.50.1440">
    <property type="entry name" value="Tubulin/FtsZ, GTPase domain"/>
    <property type="match status" value="1"/>
</dbReference>
<feature type="chain" id="PRO_5030159654" description="Plastid division protein FtsZ" evidence="5">
    <location>
        <begin position="23"/>
        <end position="465"/>
    </location>
</feature>
<evidence type="ECO:0000256" key="1">
    <source>
        <dbReference type="ARBA" id="ARBA00009690"/>
    </source>
</evidence>
<dbReference type="InterPro" id="IPR045061">
    <property type="entry name" value="FtsZ/CetZ"/>
</dbReference>
<feature type="domain" description="Tubulin/FtsZ GTPase" evidence="6">
    <location>
        <begin position="69"/>
        <end position="262"/>
    </location>
</feature>
<gene>
    <name evidence="8" type="ORF">HAKA00212_LOCUS19433</name>
</gene>
<dbReference type="GO" id="GO:0003924">
    <property type="term" value="F:GTPase activity"/>
    <property type="evidence" value="ECO:0007669"/>
    <property type="project" value="InterPro"/>
</dbReference>
<comment type="similarity">
    <text evidence="1">Belongs to the FtsZ family.</text>
</comment>
<dbReference type="InterPro" id="IPR003008">
    <property type="entry name" value="Tubulin_FtsZ_GTPase"/>
</dbReference>
<dbReference type="AlphaFoldDB" id="A0A6T5M1M2"/>
<dbReference type="PRINTS" id="PR00423">
    <property type="entry name" value="CELLDVISFTSZ"/>
</dbReference>
<dbReference type="PROSITE" id="PS01134">
    <property type="entry name" value="FTSZ_1"/>
    <property type="match status" value="1"/>
</dbReference>
<dbReference type="EMBL" id="HBIU01042965">
    <property type="protein sequence ID" value="CAE0640612.1"/>
    <property type="molecule type" value="Transcribed_RNA"/>
</dbReference>
<dbReference type="GO" id="GO:0051301">
    <property type="term" value="P:cell division"/>
    <property type="evidence" value="ECO:0007669"/>
    <property type="project" value="TreeGrafter"/>
</dbReference>
<keyword evidence="2" id="KW-0547">Nucleotide-binding</keyword>
<dbReference type="GO" id="GO:0005874">
    <property type="term" value="C:microtubule"/>
    <property type="evidence" value="ECO:0007669"/>
    <property type="project" value="InterPro"/>
</dbReference>
<proteinExistence type="inferred from homology"/>
<dbReference type="GO" id="GO:0032153">
    <property type="term" value="C:cell division site"/>
    <property type="evidence" value="ECO:0007669"/>
    <property type="project" value="TreeGrafter"/>
</dbReference>
<accession>A0A6T5M1M2</accession>
<evidence type="ECO:0000256" key="5">
    <source>
        <dbReference type="SAM" id="SignalP"/>
    </source>
</evidence>
<keyword evidence="5" id="KW-0732">Signal</keyword>
<dbReference type="InterPro" id="IPR037103">
    <property type="entry name" value="Tubulin/FtsZ-like_C"/>
</dbReference>
<feature type="domain" description="Tubulin/FtsZ 2-layer sandwich" evidence="7">
    <location>
        <begin position="264"/>
        <end position="382"/>
    </location>
</feature>
<evidence type="ECO:0000256" key="4">
    <source>
        <dbReference type="SAM" id="MobiDB-lite"/>
    </source>
</evidence>
<dbReference type="InterPro" id="IPR017975">
    <property type="entry name" value="Tubulin_CS"/>
</dbReference>
<dbReference type="NCBIfam" id="TIGR00065">
    <property type="entry name" value="ftsZ"/>
    <property type="match status" value="1"/>
</dbReference>
<dbReference type="GO" id="GO:0007017">
    <property type="term" value="P:microtubule-based process"/>
    <property type="evidence" value="ECO:0007669"/>
    <property type="project" value="InterPro"/>
</dbReference>
<name>A0A6T5M1M2_HETAK</name>
<keyword evidence="3" id="KW-0342">GTP-binding</keyword>
<dbReference type="GO" id="GO:0005737">
    <property type="term" value="C:cytoplasm"/>
    <property type="evidence" value="ECO:0007669"/>
    <property type="project" value="TreeGrafter"/>
</dbReference>
<dbReference type="PROSITE" id="PS01135">
    <property type="entry name" value="FTSZ_2"/>
    <property type="match status" value="1"/>
</dbReference>
<dbReference type="CDD" id="cd02201">
    <property type="entry name" value="FtsZ_type1"/>
    <property type="match status" value="1"/>
</dbReference>
<dbReference type="InterPro" id="IPR008280">
    <property type="entry name" value="Tub_FtsZ_C"/>
</dbReference>
<evidence type="ECO:0008006" key="9">
    <source>
        <dbReference type="Google" id="ProtNLM"/>
    </source>
</evidence>
<dbReference type="SUPFAM" id="SSF52490">
    <property type="entry name" value="Tubulin nucleotide-binding domain-like"/>
    <property type="match status" value="1"/>
</dbReference>
<reference evidence="8" key="1">
    <citation type="submission" date="2021-01" db="EMBL/GenBank/DDBJ databases">
        <authorList>
            <person name="Corre E."/>
            <person name="Pelletier E."/>
            <person name="Niang G."/>
            <person name="Scheremetjew M."/>
            <person name="Finn R."/>
            <person name="Kale V."/>
            <person name="Holt S."/>
            <person name="Cochrane G."/>
            <person name="Meng A."/>
            <person name="Brown T."/>
            <person name="Cohen L."/>
        </authorList>
    </citation>
    <scope>NUCLEOTIDE SEQUENCE</scope>
    <source>
        <strain evidence="8">CCMP3107</strain>
    </source>
</reference>
<evidence type="ECO:0000313" key="8">
    <source>
        <dbReference type="EMBL" id="CAE0640612.1"/>
    </source>
</evidence>
<dbReference type="InterPro" id="IPR018316">
    <property type="entry name" value="Tubulin/FtsZ_2-layer-sand-dom"/>
</dbReference>
<dbReference type="PANTHER" id="PTHR30314">
    <property type="entry name" value="CELL DIVISION PROTEIN FTSZ-RELATED"/>
    <property type="match status" value="1"/>
</dbReference>
<evidence type="ECO:0000259" key="7">
    <source>
        <dbReference type="SMART" id="SM00865"/>
    </source>
</evidence>
<dbReference type="InterPro" id="IPR036525">
    <property type="entry name" value="Tubulin/FtsZ_GTPase_sf"/>
</dbReference>
<evidence type="ECO:0000259" key="6">
    <source>
        <dbReference type="SMART" id="SM00864"/>
    </source>
</evidence>
<dbReference type="FunFam" id="3.40.50.1440:FF:000001">
    <property type="entry name" value="Cell division protein FtsZ"/>
    <property type="match status" value="1"/>
</dbReference>
<dbReference type="GO" id="GO:0048285">
    <property type="term" value="P:organelle fission"/>
    <property type="evidence" value="ECO:0007669"/>
    <property type="project" value="TreeGrafter"/>
</dbReference>
<organism evidence="8">
    <name type="scientific">Heterosigma akashiwo</name>
    <name type="common">Chromophytic alga</name>
    <name type="synonym">Heterosigma carterae</name>
    <dbReference type="NCBI Taxonomy" id="2829"/>
    <lineage>
        <taxon>Eukaryota</taxon>
        <taxon>Sar</taxon>
        <taxon>Stramenopiles</taxon>
        <taxon>Ochrophyta</taxon>
        <taxon>Raphidophyceae</taxon>
        <taxon>Chattonellales</taxon>
        <taxon>Chattonellaceae</taxon>
        <taxon>Heterosigma</taxon>
    </lineage>
</organism>
<dbReference type="InterPro" id="IPR024757">
    <property type="entry name" value="FtsZ_C"/>
</dbReference>
<feature type="region of interest" description="Disordered" evidence="4">
    <location>
        <begin position="375"/>
        <end position="465"/>
    </location>
</feature>
<dbReference type="Pfam" id="PF12327">
    <property type="entry name" value="FtsZ_C"/>
    <property type="match status" value="1"/>
</dbReference>
<dbReference type="GO" id="GO:0005525">
    <property type="term" value="F:GTP binding"/>
    <property type="evidence" value="ECO:0007669"/>
    <property type="project" value="UniProtKB-KW"/>
</dbReference>
<feature type="compositionally biased region" description="Acidic residues" evidence="4">
    <location>
        <begin position="418"/>
        <end position="431"/>
    </location>
</feature>
<dbReference type="HAMAP" id="MF_00909">
    <property type="entry name" value="FtsZ"/>
    <property type="match status" value="1"/>
</dbReference>
<feature type="signal peptide" evidence="5">
    <location>
        <begin position="1"/>
        <end position="22"/>
    </location>
</feature>
<dbReference type="InterPro" id="IPR000158">
    <property type="entry name" value="Cell_div_FtsZ"/>
</dbReference>
<sequence length="465" mass="49517">MGHFCLIVCSLLFLGIFRHCGAFVAPKKSLNLNLKREQRSLHQSKPQLQSPSRHILKAVIPEGGVSPCNIKVVGVGGGGGNAINRMVSSNVGGVEFWCLNTDAQALARHDSRIQTLNIGMDVTRGLGAGGVPEIGKKAALESREDIAEALRGSDLVFVTAGMGGGTGSGAAPVVADVAREQGALTVGVVTKPFGFEGRRRSMQAVASIQNLKEVVDTLIVVSNDKLLQIIPENTPLEQAFSVADDILRQGVVGISDIIVRPGLINVDFADVRSVMAGAGTALMGIGRGEGKHRAEDAAAAAINSPLLDFPINEAQGIVFNVVGGADMTLQEINAAAEVIYENVDPSANIIFGALIDENMQDSGISITVLACGFNNPDEPRGQQQQALRRSSPQQATVGELMQQQQRQQRPPPRQQPAYDDDYYGSDDEGGYYDEPPPPRRGGGRADRGSGSQQLPDFLNRLKRRR</sequence>
<dbReference type="PROSITE" id="PS00227">
    <property type="entry name" value="TUBULIN"/>
    <property type="match status" value="1"/>
</dbReference>
<feature type="compositionally biased region" description="Polar residues" evidence="4">
    <location>
        <begin position="381"/>
        <end position="396"/>
    </location>
</feature>
<dbReference type="Pfam" id="PF00091">
    <property type="entry name" value="Tubulin"/>
    <property type="match status" value="1"/>
</dbReference>
<dbReference type="SMART" id="SM00865">
    <property type="entry name" value="Tubulin_C"/>
    <property type="match status" value="1"/>
</dbReference>
<dbReference type="Gene3D" id="3.30.1330.20">
    <property type="entry name" value="Tubulin/FtsZ, C-terminal domain"/>
    <property type="match status" value="1"/>
</dbReference>
<dbReference type="SUPFAM" id="SSF55307">
    <property type="entry name" value="Tubulin C-terminal domain-like"/>
    <property type="match status" value="1"/>
</dbReference>
<evidence type="ECO:0000256" key="2">
    <source>
        <dbReference type="ARBA" id="ARBA00022741"/>
    </source>
</evidence>
<evidence type="ECO:0000256" key="3">
    <source>
        <dbReference type="ARBA" id="ARBA00023134"/>
    </source>
</evidence>
<dbReference type="PANTHER" id="PTHR30314:SF3">
    <property type="entry name" value="MITOCHONDRIAL DIVISION PROTEIN FSZA"/>
    <property type="match status" value="1"/>
</dbReference>
<dbReference type="SMART" id="SM00864">
    <property type="entry name" value="Tubulin"/>
    <property type="match status" value="1"/>
</dbReference>
<protein>
    <recommendedName>
        <fullName evidence="9">Plastid division protein FtsZ</fullName>
    </recommendedName>
</protein>